<feature type="compositionally biased region" description="Low complexity" evidence="1">
    <location>
        <begin position="370"/>
        <end position="384"/>
    </location>
</feature>
<feature type="compositionally biased region" description="Polar residues" evidence="1">
    <location>
        <begin position="453"/>
        <end position="463"/>
    </location>
</feature>
<feature type="region of interest" description="Disordered" evidence="1">
    <location>
        <begin position="286"/>
        <end position="339"/>
    </location>
</feature>
<organism evidence="2 3">
    <name type="scientific">Volvox africanus</name>
    <dbReference type="NCBI Taxonomy" id="51714"/>
    <lineage>
        <taxon>Eukaryota</taxon>
        <taxon>Viridiplantae</taxon>
        <taxon>Chlorophyta</taxon>
        <taxon>core chlorophytes</taxon>
        <taxon>Chlorophyceae</taxon>
        <taxon>CS clade</taxon>
        <taxon>Chlamydomonadales</taxon>
        <taxon>Volvocaceae</taxon>
        <taxon>Volvox</taxon>
    </lineage>
</organism>
<dbReference type="EMBL" id="BSDZ01000025">
    <property type="protein sequence ID" value="GLI65740.1"/>
    <property type="molecule type" value="Genomic_DNA"/>
</dbReference>
<evidence type="ECO:0000256" key="1">
    <source>
        <dbReference type="SAM" id="MobiDB-lite"/>
    </source>
</evidence>
<feature type="non-terminal residue" evidence="2">
    <location>
        <position position="757"/>
    </location>
</feature>
<evidence type="ECO:0000313" key="2">
    <source>
        <dbReference type="EMBL" id="GLI65740.1"/>
    </source>
</evidence>
<name>A0ABQ5S768_9CHLO</name>
<keyword evidence="3" id="KW-1185">Reference proteome</keyword>
<feature type="region of interest" description="Disordered" evidence="1">
    <location>
        <begin position="1"/>
        <end position="20"/>
    </location>
</feature>
<gene>
    <name evidence="2" type="ORF">VaNZ11_009328</name>
</gene>
<feature type="region of interest" description="Disordered" evidence="1">
    <location>
        <begin position="508"/>
        <end position="576"/>
    </location>
</feature>
<proteinExistence type="predicted"/>
<feature type="region of interest" description="Disordered" evidence="1">
    <location>
        <begin position="699"/>
        <end position="720"/>
    </location>
</feature>
<protein>
    <submittedName>
        <fullName evidence="2">Uncharacterized protein</fullName>
    </submittedName>
</protein>
<feature type="region of interest" description="Disordered" evidence="1">
    <location>
        <begin position="352"/>
        <end position="395"/>
    </location>
</feature>
<sequence length="757" mass="77486">MARISSNPEHGYDVRPIPTQSHTPETAALAAMQVPLQIARSASPTPPEVHCYDWRSASTLTATTRRRQSGLNSQAYRAASNTAGAAATAALKDGDCSSTSDIGCESWVQRAACLSSDQAQGAKACLDRAHLHHLMHKNAGLSAIVAATIGAVQTHTPEPEPEGAKPPVVPSFLYGNGYNSSLAIAAAQAAPAPPCEAELPNLAITHQHAACSSGVTVTGGGADAGPLTGAAAPDAQLQLQSIRLTGAVAACGACQASGDVPFCNSPCAGINAIVTTPSTTVTAAVSSNSPHTADGYCDSEGPRYGGRSSTIQRTNAVSGGAGFSRPGITKTTSTASAPLRPTARPLTRVSISPLVIPGGSPTSSPRATPLSGSRLGSSVSVGLGTPTTPPGLSVRDVRKAPSCAVNGPSGALLVNLHRGVAADRFTRPDHAGLMPTSLEPSPASAGSLPSPFYQLQLQPRVTSQQQQMQQQQPDASERRLNSPCGRNSPPMPAPLVELSNRRVLLHPGERGKQQPSSSLQQLQPQQLSKQQQHQSLGFVDEIPPRLVSSRRSYAGGGTTATGAVVRPGSSSRRSPYAYISTTTSEDDCQDRAISSYADVKHSIEICSETCEAAPVLGWPCGRQDSQLGPSWIPDGASVIPTGSGGAASHLSAPLPIKSSPHPLALPTPSAVAATPPSITSPGGAAAADRRQWLLATSASSTWGPAATSNESGPLDPEIGVGATITSTTQRSPGELRAVAATVHSPPQQGPQHHAFSS</sequence>
<feature type="compositionally biased region" description="Polar residues" evidence="1">
    <location>
        <begin position="699"/>
        <end position="711"/>
    </location>
</feature>
<reference evidence="2 3" key="1">
    <citation type="journal article" date="2023" name="IScience">
        <title>Expanded male sex-determining region conserved during the evolution of homothallism in the green alga Volvox.</title>
        <authorList>
            <person name="Yamamoto K."/>
            <person name="Matsuzaki R."/>
            <person name="Mahakham W."/>
            <person name="Heman W."/>
            <person name="Sekimoto H."/>
            <person name="Kawachi M."/>
            <person name="Minakuchi Y."/>
            <person name="Toyoda A."/>
            <person name="Nozaki H."/>
        </authorList>
    </citation>
    <scope>NUCLEOTIDE SEQUENCE [LARGE SCALE GENOMIC DNA]</scope>
    <source>
        <strain evidence="2 3">NIES-4468</strain>
    </source>
</reference>
<feature type="compositionally biased region" description="Polar residues" evidence="1">
    <location>
        <begin position="307"/>
        <end position="317"/>
    </location>
</feature>
<feature type="region of interest" description="Disordered" evidence="1">
    <location>
        <begin position="427"/>
        <end position="495"/>
    </location>
</feature>
<accession>A0ABQ5S768</accession>
<evidence type="ECO:0000313" key="3">
    <source>
        <dbReference type="Proteomes" id="UP001165090"/>
    </source>
</evidence>
<comment type="caution">
    <text evidence="2">The sequence shown here is derived from an EMBL/GenBank/DDBJ whole genome shotgun (WGS) entry which is preliminary data.</text>
</comment>
<feature type="compositionally biased region" description="Low complexity" evidence="1">
    <location>
        <begin position="437"/>
        <end position="451"/>
    </location>
</feature>
<feature type="compositionally biased region" description="Low complexity" evidence="1">
    <location>
        <begin position="513"/>
        <end position="536"/>
    </location>
</feature>
<dbReference type="Proteomes" id="UP001165090">
    <property type="component" value="Unassembled WGS sequence"/>
</dbReference>
<feature type="compositionally biased region" description="Low complexity" evidence="1">
    <location>
        <begin position="560"/>
        <end position="576"/>
    </location>
</feature>